<dbReference type="InterPro" id="IPR020846">
    <property type="entry name" value="MFS_dom"/>
</dbReference>
<dbReference type="Proteomes" id="UP000509510">
    <property type="component" value="Chromosome V"/>
</dbReference>
<evidence type="ECO:0000256" key="7">
    <source>
        <dbReference type="ARBA" id="ARBA00038459"/>
    </source>
</evidence>
<evidence type="ECO:0000256" key="3">
    <source>
        <dbReference type="ARBA" id="ARBA00022475"/>
    </source>
</evidence>
<dbReference type="GO" id="GO:0022857">
    <property type="term" value="F:transmembrane transporter activity"/>
    <property type="evidence" value="ECO:0007669"/>
    <property type="project" value="InterPro"/>
</dbReference>
<evidence type="ECO:0000256" key="2">
    <source>
        <dbReference type="ARBA" id="ARBA00022448"/>
    </source>
</evidence>
<evidence type="ECO:0000259" key="10">
    <source>
        <dbReference type="PROSITE" id="PS50850"/>
    </source>
</evidence>
<evidence type="ECO:0000256" key="6">
    <source>
        <dbReference type="ARBA" id="ARBA00023136"/>
    </source>
</evidence>
<evidence type="ECO:0000313" key="12">
    <source>
        <dbReference type="Proteomes" id="UP000509510"/>
    </source>
</evidence>
<feature type="transmembrane region" description="Helical" evidence="9">
    <location>
        <begin position="32"/>
        <end position="49"/>
    </location>
</feature>
<keyword evidence="5 9" id="KW-1133">Transmembrane helix</keyword>
<feature type="domain" description="Major facilitator superfamily (MFS) profile" evidence="10">
    <location>
        <begin position="33"/>
        <end position="464"/>
    </location>
</feature>
<comment type="subcellular location">
    <subcellularLocation>
        <location evidence="1">Cell membrane</location>
        <topology evidence="1">Multi-pass membrane protein</topology>
    </subcellularLocation>
</comment>
<feature type="transmembrane region" description="Helical" evidence="9">
    <location>
        <begin position="100"/>
        <end position="119"/>
    </location>
</feature>
<proteinExistence type="inferred from homology"/>
<comment type="similarity">
    <text evidence="7">Belongs to the major facilitator superfamily. DHA1 family. Polyamines/proton antiporter (TC 2.A.1.2.16) subfamily.</text>
</comment>
<dbReference type="PROSITE" id="PS50850">
    <property type="entry name" value="MFS"/>
    <property type="match status" value="1"/>
</dbReference>
<feature type="transmembrane region" description="Helical" evidence="9">
    <location>
        <begin position="345"/>
        <end position="365"/>
    </location>
</feature>
<dbReference type="InterPro" id="IPR036259">
    <property type="entry name" value="MFS_trans_sf"/>
</dbReference>
<gene>
    <name evidence="11" type="ORF">TRUGW13939_09660</name>
</gene>
<dbReference type="CDD" id="cd17323">
    <property type="entry name" value="MFS_Tpo1_MDR_like"/>
    <property type="match status" value="1"/>
</dbReference>
<dbReference type="GeneID" id="55997143"/>
<reference evidence="12" key="1">
    <citation type="submission" date="2020-06" db="EMBL/GenBank/DDBJ databases">
        <title>A chromosome-scale genome assembly of Talaromyces rugulosus W13939.</title>
        <authorList>
            <person name="Wang B."/>
            <person name="Guo L."/>
            <person name="Ye K."/>
            <person name="Wang L."/>
        </authorList>
    </citation>
    <scope>NUCLEOTIDE SEQUENCE [LARGE SCALE GENOMIC DNA]</scope>
    <source>
        <strain evidence="12">W13939</strain>
    </source>
</reference>
<evidence type="ECO:0000256" key="1">
    <source>
        <dbReference type="ARBA" id="ARBA00004651"/>
    </source>
</evidence>
<protein>
    <recommendedName>
        <fullName evidence="10">Major facilitator superfamily (MFS) profile domain-containing protein</fullName>
    </recommendedName>
</protein>
<dbReference type="SUPFAM" id="SSF103473">
    <property type="entry name" value="MFS general substrate transporter"/>
    <property type="match status" value="1"/>
</dbReference>
<sequence>MTEKPFLNSNGHLDFAPDDPSNPKNWSTKRKCYITGVSILFVVNATFASSAPSGALQGISQDLHTSIEAAGLVTTMFLLGYCAGPLIWAPLSEFYGRRYIFYITFSLYFILNFLCAFTPNFAGLLLGRFLSSTFASSALSNTPGVLGDIWNPTERGNAMILFSIMTFVGPALGPVVSGFLELKESWRWTFYVLLWLAGVTEILLFTIPETLPSIILLNKARDIRKNSSENDSHVIIAPVEATDRHLASIFKAALTRPWKILFDPISFLVALYYSVVYTLLYMLFSIYPIVFQQKRGWNYGVGELPLIGVVIGGCLGGLFIYFLNTREKRKTLTTRSYRPRTPEDRLPVAMVGGILFAVTIFWFAWSAELNSVHWIVPTLAGTFLSASILLIFVSYVNYLIDTYSMFAASTLAANTVARSACAAASPLFTQYMFDALGVGGAGSLIGGVAVVLAPIPFVFYKYGKSIRQRSRFALMRE</sequence>
<feature type="transmembrane region" description="Helical" evidence="9">
    <location>
        <begin position="69"/>
        <end position="88"/>
    </location>
</feature>
<dbReference type="EMBL" id="CP055902">
    <property type="protein sequence ID" value="QKX62499.1"/>
    <property type="molecule type" value="Genomic_DNA"/>
</dbReference>
<evidence type="ECO:0000256" key="9">
    <source>
        <dbReference type="SAM" id="Phobius"/>
    </source>
</evidence>
<dbReference type="InterPro" id="IPR011701">
    <property type="entry name" value="MFS"/>
</dbReference>
<feature type="transmembrane region" description="Helical" evidence="9">
    <location>
        <begin position="304"/>
        <end position="324"/>
    </location>
</feature>
<feature type="transmembrane region" description="Helical" evidence="9">
    <location>
        <begin position="260"/>
        <end position="284"/>
    </location>
</feature>
<dbReference type="FunFam" id="1.20.1250.20:FF:000011">
    <property type="entry name" value="MFS multidrug transporter, putative"/>
    <property type="match status" value="1"/>
</dbReference>
<dbReference type="RefSeq" id="XP_035348673.1">
    <property type="nucleotide sequence ID" value="XM_035492780.1"/>
</dbReference>
<evidence type="ECO:0000256" key="8">
    <source>
        <dbReference type="SAM" id="MobiDB-lite"/>
    </source>
</evidence>
<evidence type="ECO:0000256" key="4">
    <source>
        <dbReference type="ARBA" id="ARBA00022692"/>
    </source>
</evidence>
<dbReference type="KEGG" id="trg:TRUGW13939_09660"/>
<keyword evidence="12" id="KW-1185">Reference proteome</keyword>
<evidence type="ECO:0000256" key="5">
    <source>
        <dbReference type="ARBA" id="ARBA00022989"/>
    </source>
</evidence>
<dbReference type="AlphaFoldDB" id="A0A7H8R7Y6"/>
<accession>A0A7H8R7Y6</accession>
<feature type="region of interest" description="Disordered" evidence="8">
    <location>
        <begin position="1"/>
        <end position="25"/>
    </location>
</feature>
<feature type="transmembrane region" description="Helical" evidence="9">
    <location>
        <begin position="440"/>
        <end position="460"/>
    </location>
</feature>
<keyword evidence="3" id="KW-1003">Cell membrane</keyword>
<keyword evidence="2" id="KW-0813">Transport</keyword>
<dbReference type="Pfam" id="PF07690">
    <property type="entry name" value="MFS_1"/>
    <property type="match status" value="1"/>
</dbReference>
<feature type="transmembrane region" description="Helical" evidence="9">
    <location>
        <begin position="158"/>
        <end position="180"/>
    </location>
</feature>
<keyword evidence="4 9" id="KW-0812">Transmembrane</keyword>
<feature type="transmembrane region" description="Helical" evidence="9">
    <location>
        <begin position="371"/>
        <end position="393"/>
    </location>
</feature>
<dbReference type="Gene3D" id="1.20.1250.20">
    <property type="entry name" value="MFS general substrate transporter like domains"/>
    <property type="match status" value="1"/>
</dbReference>
<dbReference type="GO" id="GO:0005886">
    <property type="term" value="C:plasma membrane"/>
    <property type="evidence" value="ECO:0007669"/>
    <property type="project" value="UniProtKB-SubCell"/>
</dbReference>
<keyword evidence="6 9" id="KW-0472">Membrane</keyword>
<dbReference type="OrthoDB" id="6770063at2759"/>
<dbReference type="PANTHER" id="PTHR23502">
    <property type="entry name" value="MAJOR FACILITATOR SUPERFAMILY"/>
    <property type="match status" value="1"/>
</dbReference>
<name>A0A7H8R7Y6_TALRU</name>
<feature type="transmembrane region" description="Helical" evidence="9">
    <location>
        <begin position="405"/>
        <end position="428"/>
    </location>
</feature>
<organism evidence="11 12">
    <name type="scientific">Talaromyces rugulosus</name>
    <name type="common">Penicillium rugulosum</name>
    <dbReference type="NCBI Taxonomy" id="121627"/>
    <lineage>
        <taxon>Eukaryota</taxon>
        <taxon>Fungi</taxon>
        <taxon>Dikarya</taxon>
        <taxon>Ascomycota</taxon>
        <taxon>Pezizomycotina</taxon>
        <taxon>Eurotiomycetes</taxon>
        <taxon>Eurotiomycetidae</taxon>
        <taxon>Eurotiales</taxon>
        <taxon>Trichocomaceae</taxon>
        <taxon>Talaromyces</taxon>
        <taxon>Talaromyces sect. Islandici</taxon>
    </lineage>
</organism>
<dbReference type="PANTHER" id="PTHR23502:SF186">
    <property type="entry name" value="MAJOR FACILITATOR SUPERFAMILY (MFS) PROFILE DOMAIN-CONTAINING PROTEIN"/>
    <property type="match status" value="1"/>
</dbReference>
<evidence type="ECO:0000313" key="11">
    <source>
        <dbReference type="EMBL" id="QKX62499.1"/>
    </source>
</evidence>